<dbReference type="OrthoDB" id="9810649at2"/>
<accession>A0A433N4C1</accession>
<evidence type="ECO:0000313" key="1">
    <source>
        <dbReference type="EMBL" id="RUR76185.1"/>
    </source>
</evidence>
<dbReference type="EMBL" id="RSCJ01000021">
    <property type="protein sequence ID" value="RUR76185.1"/>
    <property type="molecule type" value="Genomic_DNA"/>
</dbReference>
<comment type="caution">
    <text evidence="1">The sequence shown here is derived from an EMBL/GenBank/DDBJ whole genome shotgun (WGS) entry which is preliminary data.</text>
</comment>
<name>A0A433N4C1_CHLFR</name>
<dbReference type="AlphaFoldDB" id="A0A433N4C1"/>
<gene>
    <name evidence="1" type="ORF">PCC6912_43570</name>
</gene>
<sequence>MLLQLKDSGELVKIVDVQELIDPTIETIHAQEQRGQEEQFPESYQKQSLVFPSGEDLPRCWIDANYRNAKAS</sequence>
<dbReference type="Proteomes" id="UP000268857">
    <property type="component" value="Unassembled WGS sequence"/>
</dbReference>
<evidence type="ECO:0000313" key="2">
    <source>
        <dbReference type="Proteomes" id="UP000268857"/>
    </source>
</evidence>
<dbReference type="STRING" id="211165.GCA_000317285_03416"/>
<organism evidence="1 2">
    <name type="scientific">Chlorogloeopsis fritschii PCC 6912</name>
    <dbReference type="NCBI Taxonomy" id="211165"/>
    <lineage>
        <taxon>Bacteria</taxon>
        <taxon>Bacillati</taxon>
        <taxon>Cyanobacteriota</taxon>
        <taxon>Cyanophyceae</taxon>
        <taxon>Nostocales</taxon>
        <taxon>Chlorogloeopsidaceae</taxon>
        <taxon>Chlorogloeopsis</taxon>
    </lineage>
</organism>
<keyword evidence="2" id="KW-1185">Reference proteome</keyword>
<evidence type="ECO:0008006" key="3">
    <source>
        <dbReference type="Google" id="ProtNLM"/>
    </source>
</evidence>
<reference evidence="1 2" key="1">
    <citation type="journal article" date="2019" name="Genome Biol. Evol.">
        <title>Day and night: Metabolic profiles and evolutionary relationships of six axenic non-marine cyanobacteria.</title>
        <authorList>
            <person name="Will S.E."/>
            <person name="Henke P."/>
            <person name="Boedeker C."/>
            <person name="Huang S."/>
            <person name="Brinkmann H."/>
            <person name="Rohde M."/>
            <person name="Jarek M."/>
            <person name="Friedl T."/>
            <person name="Seufert S."/>
            <person name="Schumacher M."/>
            <person name="Overmann J."/>
            <person name="Neumann-Schaal M."/>
            <person name="Petersen J."/>
        </authorList>
    </citation>
    <scope>NUCLEOTIDE SEQUENCE [LARGE SCALE GENOMIC DNA]</scope>
    <source>
        <strain evidence="1 2">PCC 6912</strain>
    </source>
</reference>
<proteinExistence type="predicted"/>
<protein>
    <recommendedName>
        <fullName evidence="3">Acetyltransferase</fullName>
    </recommendedName>
</protein>
<dbReference type="RefSeq" id="WP_016876022.1">
    <property type="nucleotide sequence ID" value="NZ_AJLN01000093.1"/>
</dbReference>